<evidence type="ECO:0000256" key="1">
    <source>
        <dbReference type="SAM" id="SignalP"/>
    </source>
</evidence>
<dbReference type="RefSeq" id="WP_091376090.1">
    <property type="nucleotide sequence ID" value="NZ_LT629740.1"/>
</dbReference>
<dbReference type="InterPro" id="IPR011250">
    <property type="entry name" value="OMP/PagP_B-barrel"/>
</dbReference>
<dbReference type="Proteomes" id="UP000199679">
    <property type="component" value="Chromosome I"/>
</dbReference>
<dbReference type="Pfam" id="PF13568">
    <property type="entry name" value="OMP_b-brl_2"/>
    <property type="match status" value="1"/>
</dbReference>
<dbReference type="STRING" id="652787.SAMN05216490_3631"/>
<sequence length="210" mass="23562">MKKILTTLVIVLSFYSLSYAQQFSQQVGRTEFGIGVGYSSAYIIESNTGYGYSSDFVSGFNVGVSADHYFSDRWSLKVKVLYDQKGWGNGYISTPSYDYQDVKFKLNYITVPVMANWHFGRTRNWYLNFGPYVGFLTSAKETTDNIDVKNSINSVDGGIALGIGIKIPISDKAKFFIEYDGQGGVVNVFKQSDGTYQNLRESFNIGINFQ</sequence>
<proteinExistence type="predicted"/>
<gene>
    <name evidence="3" type="ORF">SAMN05216490_3631</name>
</gene>
<feature type="chain" id="PRO_5009269039" evidence="1">
    <location>
        <begin position="21"/>
        <end position="210"/>
    </location>
</feature>
<dbReference type="AlphaFoldDB" id="A0A1H2APR1"/>
<dbReference type="EMBL" id="LT629740">
    <property type="protein sequence ID" value="SDT47566.1"/>
    <property type="molecule type" value="Genomic_DNA"/>
</dbReference>
<feature type="signal peptide" evidence="1">
    <location>
        <begin position="1"/>
        <end position="20"/>
    </location>
</feature>
<evidence type="ECO:0000313" key="4">
    <source>
        <dbReference type="Proteomes" id="UP000199679"/>
    </source>
</evidence>
<dbReference type="InterPro" id="IPR025665">
    <property type="entry name" value="Beta-barrel_OMP_2"/>
</dbReference>
<protein>
    <submittedName>
        <fullName evidence="3">Outer membrane protein beta-barrel domain-containing protein</fullName>
    </submittedName>
</protein>
<evidence type="ECO:0000313" key="3">
    <source>
        <dbReference type="EMBL" id="SDT47566.1"/>
    </source>
</evidence>
<dbReference type="Gene3D" id="2.40.160.20">
    <property type="match status" value="1"/>
</dbReference>
<dbReference type="OrthoDB" id="947434at2"/>
<dbReference type="SUPFAM" id="SSF56925">
    <property type="entry name" value="OMPA-like"/>
    <property type="match status" value="1"/>
</dbReference>
<accession>A0A1H2APR1</accession>
<organism evidence="3 4">
    <name type="scientific">Mucilaginibacter mallensis</name>
    <dbReference type="NCBI Taxonomy" id="652787"/>
    <lineage>
        <taxon>Bacteria</taxon>
        <taxon>Pseudomonadati</taxon>
        <taxon>Bacteroidota</taxon>
        <taxon>Sphingobacteriia</taxon>
        <taxon>Sphingobacteriales</taxon>
        <taxon>Sphingobacteriaceae</taxon>
        <taxon>Mucilaginibacter</taxon>
    </lineage>
</organism>
<feature type="domain" description="Outer membrane protein beta-barrel" evidence="2">
    <location>
        <begin position="20"/>
        <end position="188"/>
    </location>
</feature>
<evidence type="ECO:0000259" key="2">
    <source>
        <dbReference type="Pfam" id="PF13568"/>
    </source>
</evidence>
<keyword evidence="1" id="KW-0732">Signal</keyword>
<keyword evidence="4" id="KW-1185">Reference proteome</keyword>
<name>A0A1H2APR1_MUCMA</name>
<reference evidence="3 4" key="1">
    <citation type="submission" date="2016-10" db="EMBL/GenBank/DDBJ databases">
        <authorList>
            <person name="de Groot N.N."/>
        </authorList>
    </citation>
    <scope>NUCLEOTIDE SEQUENCE [LARGE SCALE GENOMIC DNA]</scope>
    <source>
        <strain evidence="3 4">MP1X4</strain>
    </source>
</reference>